<reference evidence="1 2" key="1">
    <citation type="submission" date="2018-10" db="EMBL/GenBank/DDBJ databases">
        <title>Marmoricola sp. 4Q3S-7 whole genome shotgun sequence.</title>
        <authorList>
            <person name="Li F."/>
        </authorList>
    </citation>
    <scope>NUCLEOTIDE SEQUENCE [LARGE SCALE GENOMIC DNA]</scope>
    <source>
        <strain evidence="1 2">4Q3S-7</strain>
    </source>
</reference>
<organism evidence="1 2">
    <name type="scientific">Nocardioides mangrovicus</name>
    <dbReference type="NCBI Taxonomy" id="2478913"/>
    <lineage>
        <taxon>Bacteria</taxon>
        <taxon>Bacillati</taxon>
        <taxon>Actinomycetota</taxon>
        <taxon>Actinomycetes</taxon>
        <taxon>Propionibacteriales</taxon>
        <taxon>Nocardioidaceae</taxon>
        <taxon>Nocardioides</taxon>
    </lineage>
</organism>
<keyword evidence="2" id="KW-1185">Reference proteome</keyword>
<name>A0A3L8P0I6_9ACTN</name>
<comment type="caution">
    <text evidence="1">The sequence shown here is derived from an EMBL/GenBank/DDBJ whole genome shotgun (WGS) entry which is preliminary data.</text>
</comment>
<proteinExistence type="predicted"/>
<sequence>MGTNSTETEAPANVENPMIGYLRSLKSSVESAVASTPDIEAPTSAISAGSAWTGTRAKAVHEELAGIAPTLRSCLQSLAGDVQDAMDAVSPKEVTAVEAKVIRIDLYGHN</sequence>
<dbReference type="AlphaFoldDB" id="A0A3L8P0I6"/>
<accession>A0A3L8P0I6</accession>
<evidence type="ECO:0000313" key="1">
    <source>
        <dbReference type="EMBL" id="RLV48521.1"/>
    </source>
</evidence>
<evidence type="ECO:0000313" key="2">
    <source>
        <dbReference type="Proteomes" id="UP000281708"/>
    </source>
</evidence>
<dbReference type="EMBL" id="RDBE01000009">
    <property type="protein sequence ID" value="RLV48521.1"/>
    <property type="molecule type" value="Genomic_DNA"/>
</dbReference>
<dbReference type="RefSeq" id="WP_121806843.1">
    <property type="nucleotide sequence ID" value="NZ_RDBE01000009.1"/>
</dbReference>
<protein>
    <submittedName>
        <fullName evidence="1">Uncharacterized protein</fullName>
    </submittedName>
</protein>
<gene>
    <name evidence="1" type="ORF">D9V37_14190</name>
</gene>
<dbReference type="Proteomes" id="UP000281708">
    <property type="component" value="Unassembled WGS sequence"/>
</dbReference>